<dbReference type="InterPro" id="IPR036737">
    <property type="entry name" value="OmpA-like_sf"/>
</dbReference>
<protein>
    <submittedName>
        <fullName evidence="7">OmpA family protein</fullName>
    </submittedName>
</protein>
<evidence type="ECO:0000313" key="7">
    <source>
        <dbReference type="EMBL" id="GAA4503711.1"/>
    </source>
</evidence>
<reference evidence="8" key="1">
    <citation type="journal article" date="2019" name="Int. J. Syst. Evol. Microbiol.">
        <title>The Global Catalogue of Microorganisms (GCM) 10K type strain sequencing project: providing services to taxonomists for standard genome sequencing and annotation.</title>
        <authorList>
            <consortium name="The Broad Institute Genomics Platform"/>
            <consortium name="The Broad Institute Genome Sequencing Center for Infectious Disease"/>
            <person name="Wu L."/>
            <person name="Ma J."/>
        </authorList>
    </citation>
    <scope>NUCLEOTIDE SEQUENCE [LARGE SCALE GENOMIC DNA]</scope>
    <source>
        <strain evidence="8">JCM 32226</strain>
    </source>
</reference>
<dbReference type="PROSITE" id="PS51257">
    <property type="entry name" value="PROKAR_LIPOPROTEIN"/>
    <property type="match status" value="1"/>
</dbReference>
<evidence type="ECO:0000256" key="4">
    <source>
        <dbReference type="PROSITE-ProRule" id="PRU00473"/>
    </source>
</evidence>
<comment type="caution">
    <text evidence="7">The sequence shown here is derived from an EMBL/GenBank/DDBJ whole genome shotgun (WGS) entry which is preliminary data.</text>
</comment>
<dbReference type="Pfam" id="PF00691">
    <property type="entry name" value="OmpA"/>
    <property type="match status" value="1"/>
</dbReference>
<gene>
    <name evidence="7" type="ORF">GCM10023095_30440</name>
</gene>
<organism evidence="7 8">
    <name type="scientific">Pseudaeromonas paramecii</name>
    <dbReference type="NCBI Taxonomy" id="2138166"/>
    <lineage>
        <taxon>Bacteria</taxon>
        <taxon>Pseudomonadati</taxon>
        <taxon>Pseudomonadota</taxon>
        <taxon>Gammaproteobacteria</taxon>
        <taxon>Aeromonadales</taxon>
        <taxon>Aeromonadaceae</taxon>
        <taxon>Pseudaeromonas</taxon>
    </lineage>
</organism>
<dbReference type="Proteomes" id="UP001501321">
    <property type="component" value="Unassembled WGS sequence"/>
</dbReference>
<dbReference type="PANTHER" id="PTHR30329:SF21">
    <property type="entry name" value="LIPOPROTEIN YIAD-RELATED"/>
    <property type="match status" value="1"/>
</dbReference>
<comment type="subcellular location">
    <subcellularLocation>
        <location evidence="1">Cell outer membrane</location>
    </subcellularLocation>
</comment>
<dbReference type="PROSITE" id="PS51123">
    <property type="entry name" value="OMPA_2"/>
    <property type="match status" value="1"/>
</dbReference>
<keyword evidence="2 4" id="KW-0472">Membrane</keyword>
<dbReference type="PRINTS" id="PR01021">
    <property type="entry name" value="OMPADOMAIN"/>
</dbReference>
<accession>A0ABP8QJZ4</accession>
<dbReference type="CDD" id="cd07185">
    <property type="entry name" value="OmpA_C-like"/>
    <property type="match status" value="1"/>
</dbReference>
<dbReference type="SUPFAM" id="SSF103088">
    <property type="entry name" value="OmpA-like"/>
    <property type="match status" value="1"/>
</dbReference>
<proteinExistence type="predicted"/>
<keyword evidence="3" id="KW-0998">Cell outer membrane</keyword>
<evidence type="ECO:0000256" key="3">
    <source>
        <dbReference type="ARBA" id="ARBA00023237"/>
    </source>
</evidence>
<feature type="chain" id="PRO_5046101066" evidence="5">
    <location>
        <begin position="20"/>
        <end position="198"/>
    </location>
</feature>
<evidence type="ECO:0000256" key="1">
    <source>
        <dbReference type="ARBA" id="ARBA00004442"/>
    </source>
</evidence>
<dbReference type="InterPro" id="IPR006664">
    <property type="entry name" value="OMP_bac"/>
</dbReference>
<name>A0ABP8QJZ4_9GAMM</name>
<feature type="signal peptide" evidence="5">
    <location>
        <begin position="1"/>
        <end position="19"/>
    </location>
</feature>
<keyword evidence="5" id="KW-0732">Signal</keyword>
<keyword evidence="8" id="KW-1185">Reference proteome</keyword>
<dbReference type="EMBL" id="BAABFC010000027">
    <property type="protein sequence ID" value="GAA4503711.1"/>
    <property type="molecule type" value="Genomic_DNA"/>
</dbReference>
<dbReference type="RefSeq" id="WP_345014661.1">
    <property type="nucleotide sequence ID" value="NZ_BAABFC010000027.1"/>
</dbReference>
<dbReference type="InterPro" id="IPR050330">
    <property type="entry name" value="Bact_OuterMem_StrucFunc"/>
</dbReference>
<evidence type="ECO:0000313" key="8">
    <source>
        <dbReference type="Proteomes" id="UP001501321"/>
    </source>
</evidence>
<evidence type="ECO:0000256" key="5">
    <source>
        <dbReference type="SAM" id="SignalP"/>
    </source>
</evidence>
<evidence type="ECO:0000259" key="6">
    <source>
        <dbReference type="PROSITE" id="PS51123"/>
    </source>
</evidence>
<dbReference type="PANTHER" id="PTHR30329">
    <property type="entry name" value="STATOR ELEMENT OF FLAGELLAR MOTOR COMPLEX"/>
    <property type="match status" value="1"/>
</dbReference>
<dbReference type="Gene3D" id="3.30.1330.60">
    <property type="entry name" value="OmpA-like domain"/>
    <property type="match status" value="1"/>
</dbReference>
<evidence type="ECO:0000256" key="2">
    <source>
        <dbReference type="ARBA" id="ARBA00023136"/>
    </source>
</evidence>
<feature type="domain" description="OmpA-like" evidence="6">
    <location>
        <begin position="63"/>
        <end position="181"/>
    </location>
</feature>
<dbReference type="InterPro" id="IPR006665">
    <property type="entry name" value="OmpA-like"/>
</dbReference>
<sequence>MTPRIALLALMLSGCSLTADPTMTVKQANDLTDPDTDGVINAREQCHETKLGSLVNNYGCPSTAPQQQLQDLYVLFEHDKSEVRPEFMDSIQQTAQFMLNNPDQMLTVEGHASTPGTDDYNVALSQRRADAVKRVMVEEFGVPAERIIARPYGEKSPSISKEDEQAYTANRRAVGTLHSTSSETVAKWNVYSVETGYY</sequence>